<accession>A0A8X6X8V3</accession>
<dbReference type="AlphaFoldDB" id="A0A8X6X8V3"/>
<organism evidence="1 2">
    <name type="scientific">Trichonephila inaurata madagascariensis</name>
    <dbReference type="NCBI Taxonomy" id="2747483"/>
    <lineage>
        <taxon>Eukaryota</taxon>
        <taxon>Metazoa</taxon>
        <taxon>Ecdysozoa</taxon>
        <taxon>Arthropoda</taxon>
        <taxon>Chelicerata</taxon>
        <taxon>Arachnida</taxon>
        <taxon>Araneae</taxon>
        <taxon>Araneomorphae</taxon>
        <taxon>Entelegynae</taxon>
        <taxon>Araneoidea</taxon>
        <taxon>Nephilidae</taxon>
        <taxon>Trichonephila</taxon>
        <taxon>Trichonephila inaurata</taxon>
    </lineage>
</organism>
<dbReference type="Proteomes" id="UP000886998">
    <property type="component" value="Unassembled WGS sequence"/>
</dbReference>
<evidence type="ECO:0000313" key="2">
    <source>
        <dbReference type="Proteomes" id="UP000886998"/>
    </source>
</evidence>
<dbReference type="GO" id="GO:0003676">
    <property type="term" value="F:nucleic acid binding"/>
    <property type="evidence" value="ECO:0007669"/>
    <property type="project" value="InterPro"/>
</dbReference>
<dbReference type="InterPro" id="IPR036397">
    <property type="entry name" value="RNaseH_sf"/>
</dbReference>
<keyword evidence="2" id="KW-1185">Reference proteome</keyword>
<sequence length="95" mass="11092">MADGYTDLYVSERSSQTCQRYRDDILAPYDRLFCAAYGPNFIFSDDNACLYRAQLVDTYRQLEDIERLEWPAICPDFNQSNTNGIYLDAQLQLEN</sequence>
<dbReference type="OrthoDB" id="6426120at2759"/>
<protein>
    <submittedName>
        <fullName evidence="1">Transposable element Tc3 transposase</fullName>
    </submittedName>
</protein>
<gene>
    <name evidence="1" type="primary">X975_22599</name>
    <name evidence="1" type="ORF">TNIN_1991</name>
</gene>
<dbReference type="Gene3D" id="3.30.420.10">
    <property type="entry name" value="Ribonuclease H-like superfamily/Ribonuclease H"/>
    <property type="match status" value="1"/>
</dbReference>
<name>A0A8X6X8V3_9ARAC</name>
<proteinExistence type="predicted"/>
<dbReference type="EMBL" id="BMAV01006729">
    <property type="protein sequence ID" value="GFY48973.1"/>
    <property type="molecule type" value="Genomic_DNA"/>
</dbReference>
<evidence type="ECO:0000313" key="1">
    <source>
        <dbReference type="EMBL" id="GFY48973.1"/>
    </source>
</evidence>
<reference evidence="1" key="1">
    <citation type="submission" date="2020-08" db="EMBL/GenBank/DDBJ databases">
        <title>Multicomponent nature underlies the extraordinary mechanical properties of spider dragline silk.</title>
        <authorList>
            <person name="Kono N."/>
            <person name="Nakamura H."/>
            <person name="Mori M."/>
            <person name="Yoshida Y."/>
            <person name="Ohtoshi R."/>
            <person name="Malay A.D."/>
            <person name="Moran D.A.P."/>
            <person name="Tomita M."/>
            <person name="Numata K."/>
            <person name="Arakawa K."/>
        </authorList>
    </citation>
    <scope>NUCLEOTIDE SEQUENCE</scope>
</reference>
<comment type="caution">
    <text evidence="1">The sequence shown here is derived from an EMBL/GenBank/DDBJ whole genome shotgun (WGS) entry which is preliminary data.</text>
</comment>